<reference evidence="2 3" key="1">
    <citation type="submission" date="2024-01" db="EMBL/GenBank/DDBJ databases">
        <title>The complete chloroplast genome sequence of Lithospermum erythrorhizon: insights into the phylogenetic relationship among Boraginaceae species and the maternal lineages of purple gromwells.</title>
        <authorList>
            <person name="Okada T."/>
            <person name="Watanabe K."/>
        </authorList>
    </citation>
    <scope>NUCLEOTIDE SEQUENCE [LARGE SCALE GENOMIC DNA]</scope>
</reference>
<organism evidence="2 3">
    <name type="scientific">Lithospermum erythrorhizon</name>
    <name type="common">Purple gromwell</name>
    <name type="synonym">Lithospermum officinale var. erythrorhizon</name>
    <dbReference type="NCBI Taxonomy" id="34254"/>
    <lineage>
        <taxon>Eukaryota</taxon>
        <taxon>Viridiplantae</taxon>
        <taxon>Streptophyta</taxon>
        <taxon>Embryophyta</taxon>
        <taxon>Tracheophyta</taxon>
        <taxon>Spermatophyta</taxon>
        <taxon>Magnoliopsida</taxon>
        <taxon>eudicotyledons</taxon>
        <taxon>Gunneridae</taxon>
        <taxon>Pentapetalae</taxon>
        <taxon>asterids</taxon>
        <taxon>lamiids</taxon>
        <taxon>Boraginales</taxon>
        <taxon>Boraginaceae</taxon>
        <taxon>Boraginoideae</taxon>
        <taxon>Lithospermeae</taxon>
        <taxon>Lithospermum</taxon>
    </lineage>
</organism>
<dbReference type="AlphaFoldDB" id="A0AAV3NR30"/>
<sequence>MTGTTTIEEQIFSLTKRVEDIAKHMQQQEEALSNMVGRIYDHEQLTQAAEGGLRTLPLEKAPIPSKESPTTYSTPPHQASNMSKGQLAKVVKAPCISADGTIPAAQLREFILGAIKDTQDEVAPSYSYVKPYNARIDRLRIPRATYLQSSNNSTESGTPSSTSRTS</sequence>
<gene>
    <name evidence="2" type="ORF">LIER_02851</name>
</gene>
<evidence type="ECO:0000313" key="2">
    <source>
        <dbReference type="EMBL" id="GAA0141795.1"/>
    </source>
</evidence>
<proteinExistence type="predicted"/>
<evidence type="ECO:0000313" key="3">
    <source>
        <dbReference type="Proteomes" id="UP001454036"/>
    </source>
</evidence>
<dbReference type="EMBL" id="BAABME010000326">
    <property type="protein sequence ID" value="GAA0141795.1"/>
    <property type="molecule type" value="Genomic_DNA"/>
</dbReference>
<comment type="caution">
    <text evidence="2">The sequence shown here is derived from an EMBL/GenBank/DDBJ whole genome shotgun (WGS) entry which is preliminary data.</text>
</comment>
<name>A0AAV3NR30_LITER</name>
<feature type="region of interest" description="Disordered" evidence="1">
    <location>
        <begin position="59"/>
        <end position="85"/>
    </location>
</feature>
<feature type="compositionally biased region" description="Polar residues" evidence="1">
    <location>
        <begin position="67"/>
        <end position="84"/>
    </location>
</feature>
<evidence type="ECO:0000256" key="1">
    <source>
        <dbReference type="SAM" id="MobiDB-lite"/>
    </source>
</evidence>
<feature type="region of interest" description="Disordered" evidence="1">
    <location>
        <begin position="144"/>
        <end position="166"/>
    </location>
</feature>
<protein>
    <submittedName>
        <fullName evidence="2">Uncharacterized protein</fullName>
    </submittedName>
</protein>
<feature type="compositionally biased region" description="Polar residues" evidence="1">
    <location>
        <begin position="146"/>
        <end position="166"/>
    </location>
</feature>
<keyword evidence="3" id="KW-1185">Reference proteome</keyword>
<accession>A0AAV3NR30</accession>
<dbReference type="Proteomes" id="UP001454036">
    <property type="component" value="Unassembled WGS sequence"/>
</dbReference>